<evidence type="ECO:0000313" key="4">
    <source>
        <dbReference type="Proteomes" id="UP000325315"/>
    </source>
</evidence>
<feature type="binding site" description="axial binding residue" evidence="2">
    <location>
        <position position="87"/>
    </location>
    <ligand>
        <name>heme</name>
        <dbReference type="ChEBI" id="CHEBI:30413"/>
    </ligand>
    <ligandPart>
        <name>Fe</name>
        <dbReference type="ChEBI" id="CHEBI:18248"/>
    </ligandPart>
</feature>
<dbReference type="InterPro" id="IPR036396">
    <property type="entry name" value="Cyt_P450_sf"/>
</dbReference>
<keyword evidence="4" id="KW-1185">Reference proteome</keyword>
<proteinExistence type="inferred from homology"/>
<dbReference type="EMBL" id="SMMG02000006">
    <property type="protein sequence ID" value="KAA3469019.1"/>
    <property type="molecule type" value="Genomic_DNA"/>
</dbReference>
<dbReference type="PANTHER" id="PTHR47950">
    <property type="entry name" value="CYTOCHROME P450, FAMILY 76, SUBFAMILY C, POLYPEPTIDE 5-RELATED"/>
    <property type="match status" value="1"/>
</dbReference>
<dbReference type="PRINTS" id="PR00463">
    <property type="entry name" value="EP450I"/>
</dbReference>
<dbReference type="GO" id="GO:0016705">
    <property type="term" value="F:oxidoreductase activity, acting on paired donors, with incorporation or reduction of molecular oxygen"/>
    <property type="evidence" value="ECO:0007669"/>
    <property type="project" value="InterPro"/>
</dbReference>
<organism evidence="3 4">
    <name type="scientific">Gossypium australe</name>
    <dbReference type="NCBI Taxonomy" id="47621"/>
    <lineage>
        <taxon>Eukaryota</taxon>
        <taxon>Viridiplantae</taxon>
        <taxon>Streptophyta</taxon>
        <taxon>Embryophyta</taxon>
        <taxon>Tracheophyta</taxon>
        <taxon>Spermatophyta</taxon>
        <taxon>Magnoliopsida</taxon>
        <taxon>eudicotyledons</taxon>
        <taxon>Gunneridae</taxon>
        <taxon>Pentapetalae</taxon>
        <taxon>rosids</taxon>
        <taxon>malvids</taxon>
        <taxon>Malvales</taxon>
        <taxon>Malvaceae</taxon>
        <taxon>Malvoideae</taxon>
        <taxon>Gossypium</taxon>
    </lineage>
</organism>
<protein>
    <submittedName>
        <fullName evidence="3">Geraniol 8-hydroxylase-like</fullName>
    </submittedName>
</protein>
<comment type="caution">
    <text evidence="3">The sequence shown here is derived from an EMBL/GenBank/DDBJ whole genome shotgun (WGS) entry which is preliminary data.</text>
</comment>
<sequence length="100" mass="11443">MKQVLFTATTKTTTIPLLIPRKAKTDIKVHNFVEGVQVFINAWVIGRDPNFWEELDLFCPERFIRSEMDVKGKDFGLIPFEGGRQICLGLLLAMRIFVTA</sequence>
<dbReference type="Gene3D" id="1.10.630.10">
    <property type="entry name" value="Cytochrome P450"/>
    <property type="match status" value="1"/>
</dbReference>
<evidence type="ECO:0000256" key="1">
    <source>
        <dbReference type="ARBA" id="ARBA00010617"/>
    </source>
</evidence>
<dbReference type="Pfam" id="PF00067">
    <property type="entry name" value="p450"/>
    <property type="match status" value="1"/>
</dbReference>
<comment type="cofactor">
    <cofactor evidence="2">
        <name>heme</name>
        <dbReference type="ChEBI" id="CHEBI:30413"/>
    </cofactor>
</comment>
<dbReference type="InterPro" id="IPR001128">
    <property type="entry name" value="Cyt_P450"/>
</dbReference>
<name>A0A5B6VIB1_9ROSI</name>
<dbReference type="AlphaFoldDB" id="A0A5B6VIB1"/>
<dbReference type="InterPro" id="IPR002401">
    <property type="entry name" value="Cyt_P450_E_grp-I"/>
</dbReference>
<keyword evidence="2" id="KW-0349">Heme</keyword>
<dbReference type="OrthoDB" id="6764281at2759"/>
<dbReference type="Proteomes" id="UP000325315">
    <property type="component" value="Unassembled WGS sequence"/>
</dbReference>
<evidence type="ECO:0000256" key="2">
    <source>
        <dbReference type="PIRSR" id="PIRSR602401-1"/>
    </source>
</evidence>
<gene>
    <name evidence="3" type="ORF">EPI10_014853</name>
</gene>
<keyword evidence="2" id="KW-0408">Iron</keyword>
<dbReference type="GO" id="GO:0004497">
    <property type="term" value="F:monooxygenase activity"/>
    <property type="evidence" value="ECO:0007669"/>
    <property type="project" value="InterPro"/>
</dbReference>
<evidence type="ECO:0000313" key="3">
    <source>
        <dbReference type="EMBL" id="KAA3469019.1"/>
    </source>
</evidence>
<dbReference type="PANTHER" id="PTHR47950:SF23">
    <property type="entry name" value="GERANIOL 8-HYDROXYLASE-LIKE"/>
    <property type="match status" value="1"/>
</dbReference>
<comment type="similarity">
    <text evidence="1">Belongs to the cytochrome P450 family.</text>
</comment>
<keyword evidence="2" id="KW-0479">Metal-binding</keyword>
<accession>A0A5B6VIB1</accession>
<reference evidence="3" key="1">
    <citation type="submission" date="2019-08" db="EMBL/GenBank/DDBJ databases">
        <authorList>
            <person name="Liu F."/>
        </authorList>
    </citation>
    <scope>NUCLEOTIDE SEQUENCE [LARGE SCALE GENOMIC DNA]</scope>
    <source>
        <strain evidence="3">PA1801</strain>
        <tissue evidence="3">Leaf</tissue>
    </source>
</reference>
<dbReference type="GO" id="GO:0020037">
    <property type="term" value="F:heme binding"/>
    <property type="evidence" value="ECO:0007669"/>
    <property type="project" value="InterPro"/>
</dbReference>
<dbReference type="SUPFAM" id="SSF48264">
    <property type="entry name" value="Cytochrome P450"/>
    <property type="match status" value="1"/>
</dbReference>
<dbReference type="GO" id="GO:0005506">
    <property type="term" value="F:iron ion binding"/>
    <property type="evidence" value="ECO:0007669"/>
    <property type="project" value="InterPro"/>
</dbReference>